<dbReference type="InterPro" id="IPR009057">
    <property type="entry name" value="Homeodomain-like_sf"/>
</dbReference>
<evidence type="ECO:0000256" key="4">
    <source>
        <dbReference type="ARBA" id="ARBA00023242"/>
    </source>
</evidence>
<dbReference type="AlphaFoldDB" id="R7VWL0"/>
<evidence type="ECO:0000256" key="2">
    <source>
        <dbReference type="ARBA" id="ARBA00023125"/>
    </source>
</evidence>
<reference evidence="8" key="1">
    <citation type="journal article" date="2013" name="Science">
        <title>Genomic diversity and evolution of the head crest in the rock pigeon.</title>
        <authorList>
            <person name="Shapiro M.D."/>
            <person name="Kronenberg Z."/>
            <person name="Li C."/>
            <person name="Domyan E.T."/>
            <person name="Pan H."/>
            <person name="Campbell M."/>
            <person name="Tan H."/>
            <person name="Huff C.D."/>
            <person name="Hu H."/>
            <person name="Vickrey A.I."/>
            <person name="Nielsen S.C."/>
            <person name="Stringham S.A."/>
            <person name="Hu H."/>
            <person name="Willerslev E."/>
            <person name="Gilbert M.T."/>
            <person name="Yandell M."/>
            <person name="Zhang G."/>
            <person name="Wang J."/>
        </authorList>
    </citation>
    <scope>NUCLEOTIDE SEQUENCE [LARGE SCALE GENOMIC DNA]</scope>
    <source>
        <tissue evidence="8">Blood</tissue>
    </source>
</reference>
<dbReference type="CDD" id="cd00086">
    <property type="entry name" value="homeodomain"/>
    <property type="match status" value="1"/>
</dbReference>
<keyword evidence="3 5" id="KW-0371">Homeobox</keyword>
<feature type="compositionally biased region" description="Polar residues" evidence="6">
    <location>
        <begin position="199"/>
        <end position="213"/>
    </location>
</feature>
<feature type="compositionally biased region" description="Low complexity" evidence="6">
    <location>
        <begin position="14"/>
        <end position="26"/>
    </location>
</feature>
<dbReference type="PROSITE" id="PS50071">
    <property type="entry name" value="HOMEOBOX_2"/>
    <property type="match status" value="1"/>
</dbReference>
<dbReference type="GO" id="GO:0005634">
    <property type="term" value="C:nucleus"/>
    <property type="evidence" value="ECO:0007669"/>
    <property type="project" value="UniProtKB-SubCell"/>
</dbReference>
<evidence type="ECO:0000256" key="5">
    <source>
        <dbReference type="PROSITE-ProRule" id="PRU00108"/>
    </source>
</evidence>
<dbReference type="PANTHER" id="PTHR24339:SF26">
    <property type="entry name" value="HOMEOBOX PROTEIN EMX1"/>
    <property type="match status" value="1"/>
</dbReference>
<dbReference type="GO" id="GO:0000981">
    <property type="term" value="F:DNA-binding transcription factor activity, RNA polymerase II-specific"/>
    <property type="evidence" value="ECO:0007669"/>
    <property type="project" value="TreeGrafter"/>
</dbReference>
<keyword evidence="4 5" id="KW-0539">Nucleus</keyword>
<dbReference type="GO" id="GO:0000978">
    <property type="term" value="F:RNA polymerase II cis-regulatory region sequence-specific DNA binding"/>
    <property type="evidence" value="ECO:0007669"/>
    <property type="project" value="TreeGrafter"/>
</dbReference>
<dbReference type="InterPro" id="IPR001356">
    <property type="entry name" value="HD"/>
</dbReference>
<evidence type="ECO:0000256" key="1">
    <source>
        <dbReference type="ARBA" id="ARBA00004123"/>
    </source>
</evidence>
<sequence>MPSRPPGLEPAPRPVSSLLPSPLGAPNDDTQPHGQTRGCGFSRSEKALPVMALPAPISQLLFSPGKGSFAVSRGPPAGEQHLEQPRGKAQRGQSLAHDATLALGPGWSCGDSSACRPTGLLGSAAPAAPCSTPDTGVMGTGVVVLEGGSHVPVDPVAEVKVWFQNRRTKYKRQKLEEEGPDSDQKKKGSHHINRWRLATKQSSGEDIDVTSND</sequence>
<proteinExistence type="predicted"/>
<evidence type="ECO:0000256" key="3">
    <source>
        <dbReference type="ARBA" id="ARBA00023155"/>
    </source>
</evidence>
<feature type="compositionally biased region" description="Pro residues" evidence="6">
    <location>
        <begin position="1"/>
        <end position="13"/>
    </location>
</feature>
<dbReference type="GO" id="GO:0030182">
    <property type="term" value="P:neuron differentiation"/>
    <property type="evidence" value="ECO:0007669"/>
    <property type="project" value="TreeGrafter"/>
</dbReference>
<dbReference type="PANTHER" id="PTHR24339">
    <property type="entry name" value="HOMEOBOX PROTEIN EMX-RELATED"/>
    <property type="match status" value="1"/>
</dbReference>
<evidence type="ECO:0000259" key="7">
    <source>
        <dbReference type="PROSITE" id="PS50071"/>
    </source>
</evidence>
<dbReference type="SUPFAM" id="SSF46689">
    <property type="entry name" value="Homeodomain-like"/>
    <property type="match status" value="1"/>
</dbReference>
<dbReference type="eggNOG" id="KOG0843">
    <property type="taxonomic scope" value="Eukaryota"/>
</dbReference>
<protein>
    <submittedName>
        <fullName evidence="8">Homeobox protein EMX1</fullName>
    </submittedName>
</protein>
<evidence type="ECO:0000256" key="6">
    <source>
        <dbReference type="SAM" id="MobiDB-lite"/>
    </source>
</evidence>
<keyword evidence="2 5" id="KW-0238">DNA-binding</keyword>
<accession>R7VWL0</accession>
<name>R7VWL0_COLLI</name>
<feature type="region of interest" description="Disordered" evidence="6">
    <location>
        <begin position="68"/>
        <end position="91"/>
    </location>
</feature>
<dbReference type="Gene3D" id="1.10.10.60">
    <property type="entry name" value="Homeodomain-like"/>
    <property type="match status" value="1"/>
</dbReference>
<feature type="compositionally biased region" description="Basic and acidic residues" evidence="6">
    <location>
        <begin position="173"/>
        <end position="186"/>
    </location>
</feature>
<dbReference type="GO" id="GO:0007420">
    <property type="term" value="P:brain development"/>
    <property type="evidence" value="ECO:0007669"/>
    <property type="project" value="TreeGrafter"/>
</dbReference>
<comment type="subcellular location">
    <subcellularLocation>
        <location evidence="1 5">Nucleus</location>
    </subcellularLocation>
</comment>
<dbReference type="EMBL" id="KB375650">
    <property type="protein sequence ID" value="EMC83672.1"/>
    <property type="molecule type" value="Genomic_DNA"/>
</dbReference>
<gene>
    <name evidence="8" type="ORF">A306_08182</name>
</gene>
<feature type="region of interest" description="Disordered" evidence="6">
    <location>
        <begin position="167"/>
        <end position="213"/>
    </location>
</feature>
<feature type="DNA-binding region" description="Homeobox" evidence="5">
    <location>
        <begin position="160"/>
        <end position="174"/>
    </location>
</feature>
<evidence type="ECO:0000313" key="8">
    <source>
        <dbReference type="EMBL" id="EMC83672.1"/>
    </source>
</evidence>
<feature type="region of interest" description="Disordered" evidence="6">
    <location>
        <begin position="1"/>
        <end position="43"/>
    </location>
</feature>
<dbReference type="InterPro" id="IPR050877">
    <property type="entry name" value="EMX-VAX-Noto_Homeobox_TFs"/>
</dbReference>
<organism evidence="8">
    <name type="scientific">Columba livia</name>
    <name type="common">Rock dove</name>
    <dbReference type="NCBI Taxonomy" id="8932"/>
    <lineage>
        <taxon>Eukaryota</taxon>
        <taxon>Metazoa</taxon>
        <taxon>Chordata</taxon>
        <taxon>Craniata</taxon>
        <taxon>Vertebrata</taxon>
        <taxon>Euteleostomi</taxon>
        <taxon>Archelosauria</taxon>
        <taxon>Archosauria</taxon>
        <taxon>Dinosauria</taxon>
        <taxon>Saurischia</taxon>
        <taxon>Theropoda</taxon>
        <taxon>Coelurosauria</taxon>
        <taxon>Aves</taxon>
        <taxon>Neognathae</taxon>
        <taxon>Neoaves</taxon>
        <taxon>Columbimorphae</taxon>
        <taxon>Columbiformes</taxon>
        <taxon>Columbidae</taxon>
        <taxon>Columba</taxon>
    </lineage>
</organism>
<feature type="domain" description="Homeobox" evidence="7">
    <location>
        <begin position="158"/>
        <end position="173"/>
    </location>
</feature>